<dbReference type="Proteomes" id="UP000663848">
    <property type="component" value="Unassembled WGS sequence"/>
</dbReference>
<evidence type="ECO:0000313" key="2">
    <source>
        <dbReference type="Proteomes" id="UP000663848"/>
    </source>
</evidence>
<accession>A0A822CV25</accession>
<feature type="non-terminal residue" evidence="1">
    <location>
        <position position="1"/>
    </location>
</feature>
<evidence type="ECO:0000313" key="1">
    <source>
        <dbReference type="EMBL" id="CAF5052731.1"/>
    </source>
</evidence>
<organism evidence="1 2">
    <name type="scientific">Rotaria socialis</name>
    <dbReference type="NCBI Taxonomy" id="392032"/>
    <lineage>
        <taxon>Eukaryota</taxon>
        <taxon>Metazoa</taxon>
        <taxon>Spiralia</taxon>
        <taxon>Gnathifera</taxon>
        <taxon>Rotifera</taxon>
        <taxon>Eurotatoria</taxon>
        <taxon>Bdelloidea</taxon>
        <taxon>Philodinida</taxon>
        <taxon>Philodinidae</taxon>
        <taxon>Rotaria</taxon>
    </lineage>
</organism>
<proteinExistence type="predicted"/>
<protein>
    <submittedName>
        <fullName evidence="1">Uncharacterized protein</fullName>
    </submittedName>
</protein>
<dbReference type="Gene3D" id="3.80.10.10">
    <property type="entry name" value="Ribonuclease Inhibitor"/>
    <property type="match status" value="1"/>
</dbReference>
<sequence>ILATLNLSSNKFKEGGAKHLANALRNNEVMSPSL</sequence>
<comment type="caution">
    <text evidence="1">The sequence shown here is derived from an EMBL/GenBank/DDBJ whole genome shotgun (WGS) entry which is preliminary data.</text>
</comment>
<dbReference type="EMBL" id="CAJOBR010051879">
    <property type="protein sequence ID" value="CAF5052731.1"/>
    <property type="molecule type" value="Genomic_DNA"/>
</dbReference>
<dbReference type="AlphaFoldDB" id="A0A822CV25"/>
<dbReference type="InterPro" id="IPR032675">
    <property type="entry name" value="LRR_dom_sf"/>
</dbReference>
<reference evidence="1" key="1">
    <citation type="submission" date="2021-02" db="EMBL/GenBank/DDBJ databases">
        <authorList>
            <person name="Nowell W R."/>
        </authorList>
    </citation>
    <scope>NUCLEOTIDE SEQUENCE</scope>
</reference>
<dbReference type="SUPFAM" id="SSF52047">
    <property type="entry name" value="RNI-like"/>
    <property type="match status" value="1"/>
</dbReference>
<gene>
    <name evidence="1" type="ORF">QYT958_LOCUS42156</name>
</gene>
<name>A0A822CV25_9BILA</name>